<keyword evidence="8" id="KW-1185">Reference proteome</keyword>
<keyword evidence="2" id="KW-0539">Nucleus</keyword>
<evidence type="ECO:0000313" key="7">
    <source>
        <dbReference type="EMBL" id="KAJ8448213.1"/>
    </source>
</evidence>
<dbReference type="Proteomes" id="UP001153076">
    <property type="component" value="Unassembled WGS sequence"/>
</dbReference>
<evidence type="ECO:0008006" key="9">
    <source>
        <dbReference type="Google" id="ProtNLM"/>
    </source>
</evidence>
<comment type="subcellular location">
    <subcellularLocation>
        <location evidence="3">Nucleus lamina</location>
    </subcellularLocation>
</comment>
<sequence length="1222" mass="140041">MFTPQRKAPWTPATSAPRTEPRASASRFGNSTDASLKGKAVAFIDGPPPPPPPPLGSLAFDTVGRGVDSGNLDDWRSFKEAGLLDESAMERKDREALLEKVSRLEKELFDYQYNMGLLLIEKNNLVSKNEELGQVVAESQEILKREQTAHLIVISEAEKREENLRKALDIEKKCIADPNVHDMGGFSSLSYVQYEYTVRVDHLVEHLHRYGFMILILERAPFPRLERALRDMHEEHSKIKDTSKTTVADINAEMEVLEMKRVELEAKSQSVNAKLAEVDRKTSELNRKLKDIEARESILKMERLTLIQERELHESYFRKQKEDLLEWERKLQEAEQRLCDSRSTLNEREEKLHETEKISKDKEIKLAELQQKIDFANATLKKMEDDINNQSTELSLKEKKAEAMRCDIEMREKLLKEKEERLNAREEVELQKLLSEQKAILDTKMHEFELEINQKRKCFEVELESRKQAVAQRETEINHLEAKLGKREQALEKKLERVKEKERDVDVKFKGLKEQEKCLKAEEKRLHAEREQLKADIERLEDLKEEIETLKADLRKQELQIEEERKKLGNLEVERSEYLRLQLNLKQEMENVRHQNKLIEKEVEDLKLQREKFEKDWEALDEKRAAVDNELKRLAEEKACFEKLLNSEEERLKKKKTEVEEYIRQETESIRLDKESFEATLKHEKLMLSQKAENERSLMHQDYERWRENLEIDMQKRQKEWEKLVQEKESAFEEMRSREMKTINHLKEDAKKKKEEMENERHCMKKERQEIELNKKQLEETSIDISKDIAALDNLSKKLKSQREQLISERAYFVAFVEKIKSCKSCGDSALEFLHRDLGLEGSSDLPRHSRLDQEVAEDEHSPFGEFSKKTFSTGINKDSPEFGGQMNIIRKCASLIFHLSPKSRRPDDHSGGESTHPAAPRHADENEGADTSMLRSDGVVAVAQISANDEPRTSLGLENGLKNLQPDIIREGNVDNALSIDDSNIDSEAQGIQESEVSDLKSGWRKPGRKRGAGVHRTRTIKAAVEDANAFLGETSKGKKAEQLKNSAHDKAHSLETVHADMVTATSARKRTRSQASRMTESEQDIDNSEGKADSVTTDGRRKRRQTAASTLATPGQRRYNLRHHTAAATASKGQQSPSGNTKNDGGLAHGDNKRPALNPDDAPAQSLDITVDSGRKLNVAQVSTAGSGELFSDKIAKAGTAKVVDSNVDAAKSVENTNGK</sequence>
<proteinExistence type="inferred from homology"/>
<feature type="region of interest" description="Disordered" evidence="6">
    <location>
        <begin position="1"/>
        <end position="32"/>
    </location>
</feature>
<gene>
    <name evidence="7" type="ORF">Cgig2_025137</name>
</gene>
<evidence type="ECO:0000256" key="5">
    <source>
        <dbReference type="SAM" id="Coils"/>
    </source>
</evidence>
<dbReference type="GO" id="GO:0005652">
    <property type="term" value="C:nuclear lamina"/>
    <property type="evidence" value="ECO:0007669"/>
    <property type="project" value="UniProtKB-SubCell"/>
</dbReference>
<feature type="region of interest" description="Disordered" evidence="6">
    <location>
        <begin position="994"/>
        <end position="1017"/>
    </location>
</feature>
<protein>
    <recommendedName>
        <fullName evidence="9">Nuclear matrix constituent protein 1-like protein</fullName>
    </recommendedName>
</protein>
<evidence type="ECO:0000256" key="1">
    <source>
        <dbReference type="ARBA" id="ARBA00023054"/>
    </source>
</evidence>
<accession>A0A9Q1QMJ8</accession>
<dbReference type="GO" id="GO:0006997">
    <property type="term" value="P:nucleus organization"/>
    <property type="evidence" value="ECO:0007669"/>
    <property type="project" value="InterPro"/>
</dbReference>
<feature type="compositionally biased region" description="Basic and acidic residues" evidence="6">
    <location>
        <begin position="852"/>
        <end position="869"/>
    </location>
</feature>
<dbReference type="AlphaFoldDB" id="A0A9Q1QMJ8"/>
<dbReference type="InterPro" id="IPR040418">
    <property type="entry name" value="CRWN"/>
</dbReference>
<keyword evidence="1 5" id="KW-0175">Coiled coil</keyword>
<feature type="coiled-coil region" evidence="5">
    <location>
        <begin position="87"/>
        <end position="114"/>
    </location>
</feature>
<feature type="coiled-coil region" evidence="5">
    <location>
        <begin position="463"/>
        <end position="665"/>
    </location>
</feature>
<organism evidence="7 8">
    <name type="scientific">Carnegiea gigantea</name>
    <dbReference type="NCBI Taxonomy" id="171969"/>
    <lineage>
        <taxon>Eukaryota</taxon>
        <taxon>Viridiplantae</taxon>
        <taxon>Streptophyta</taxon>
        <taxon>Embryophyta</taxon>
        <taxon>Tracheophyta</taxon>
        <taxon>Spermatophyta</taxon>
        <taxon>Magnoliopsida</taxon>
        <taxon>eudicotyledons</taxon>
        <taxon>Gunneridae</taxon>
        <taxon>Pentapetalae</taxon>
        <taxon>Caryophyllales</taxon>
        <taxon>Cactineae</taxon>
        <taxon>Cactaceae</taxon>
        <taxon>Cactoideae</taxon>
        <taxon>Echinocereeae</taxon>
        <taxon>Carnegiea</taxon>
    </lineage>
</organism>
<feature type="compositionally biased region" description="Basic and acidic residues" evidence="6">
    <location>
        <begin position="1038"/>
        <end position="1060"/>
    </location>
</feature>
<evidence type="ECO:0000256" key="3">
    <source>
        <dbReference type="ARBA" id="ARBA00024186"/>
    </source>
</evidence>
<evidence type="ECO:0000256" key="6">
    <source>
        <dbReference type="SAM" id="MobiDB-lite"/>
    </source>
</evidence>
<comment type="caution">
    <text evidence="7">The sequence shown here is derived from an EMBL/GenBank/DDBJ whole genome shotgun (WGS) entry which is preliminary data.</text>
</comment>
<feature type="region of interest" description="Disordered" evidence="6">
    <location>
        <begin position="902"/>
        <end position="933"/>
    </location>
</feature>
<reference evidence="7" key="1">
    <citation type="submission" date="2022-04" db="EMBL/GenBank/DDBJ databases">
        <title>Carnegiea gigantea Genome sequencing and assembly v2.</title>
        <authorList>
            <person name="Copetti D."/>
            <person name="Sanderson M.J."/>
            <person name="Burquez A."/>
            <person name="Wojciechowski M.F."/>
        </authorList>
    </citation>
    <scope>NUCLEOTIDE SEQUENCE</scope>
    <source>
        <strain evidence="7">SGP5-SGP5p</strain>
        <tissue evidence="7">Aerial part</tissue>
    </source>
</reference>
<evidence type="ECO:0000313" key="8">
    <source>
        <dbReference type="Proteomes" id="UP001153076"/>
    </source>
</evidence>
<feature type="region of interest" description="Disordered" evidence="6">
    <location>
        <begin position="1038"/>
        <end position="1171"/>
    </location>
</feature>
<evidence type="ECO:0000256" key="2">
    <source>
        <dbReference type="ARBA" id="ARBA00023242"/>
    </source>
</evidence>
<name>A0A9Q1QMJ8_9CARY</name>
<feature type="coiled-coil region" evidence="5">
    <location>
        <begin position="689"/>
        <end position="809"/>
    </location>
</feature>
<comment type="similarity">
    <text evidence="4">Belongs to the CRWN family.</text>
</comment>
<feature type="compositionally biased region" description="Polar residues" evidence="6">
    <location>
        <begin position="1133"/>
        <end position="1145"/>
    </location>
</feature>
<feature type="coiled-coil region" evidence="5">
    <location>
        <begin position="247"/>
        <end position="436"/>
    </location>
</feature>
<dbReference type="EMBL" id="JAKOGI010000031">
    <property type="protein sequence ID" value="KAJ8448213.1"/>
    <property type="molecule type" value="Genomic_DNA"/>
</dbReference>
<evidence type="ECO:0000256" key="4">
    <source>
        <dbReference type="ARBA" id="ARBA00024208"/>
    </source>
</evidence>
<feature type="region of interest" description="Disordered" evidence="6">
    <location>
        <begin position="852"/>
        <end position="879"/>
    </location>
</feature>
<dbReference type="PANTHER" id="PTHR31908:SF9">
    <property type="entry name" value="PROTEIN CROWDED NUCLEI 3"/>
    <property type="match status" value="1"/>
</dbReference>
<feature type="compositionally biased region" description="Basic residues" evidence="6">
    <location>
        <begin position="1004"/>
        <end position="1017"/>
    </location>
</feature>
<dbReference type="PANTHER" id="PTHR31908">
    <property type="entry name" value="PROTEIN CROWDED NUCLEI 4"/>
    <property type="match status" value="1"/>
</dbReference>
<dbReference type="OrthoDB" id="673795at2759"/>